<evidence type="ECO:0000259" key="1">
    <source>
        <dbReference type="Pfam" id="PF03428"/>
    </source>
</evidence>
<organism evidence="2 3">
    <name type="scientific">Pleodorina starrii</name>
    <dbReference type="NCBI Taxonomy" id="330485"/>
    <lineage>
        <taxon>Eukaryota</taxon>
        <taxon>Viridiplantae</taxon>
        <taxon>Chlorophyta</taxon>
        <taxon>core chlorophytes</taxon>
        <taxon>Chlorophyceae</taxon>
        <taxon>CS clade</taxon>
        <taxon>Chlamydomonadales</taxon>
        <taxon>Volvocaceae</taxon>
        <taxon>Pleodorina</taxon>
    </lineage>
</organism>
<gene>
    <name evidence="2" type="primary">PLESTB003901</name>
    <name evidence="2" type="ORF">PLESTB_001935600</name>
</gene>
<dbReference type="InterPro" id="IPR005090">
    <property type="entry name" value="RepC_N"/>
</dbReference>
<dbReference type="EMBL" id="BRXU01000069">
    <property type="protein sequence ID" value="GLC62756.1"/>
    <property type="molecule type" value="Genomic_DNA"/>
</dbReference>
<keyword evidence="3" id="KW-1185">Reference proteome</keyword>
<name>A0A9W6C1X4_9CHLO</name>
<sequence>MKHITSTAVAAGARGICAESVEQSLPGMGSISQQPVFRPVLRREIMAAVNTCSRDLGLRQGAVVVLDALLSCLPCQGADGREAPVAPSTLLTVYASNETLCFRAKGLTDRQLRRHLETLENAGLLRRRDSANGKRFPVMQHGKPVGAFGLDLSPLFARAGDLLALALRRREEAEELRGIRAQILRLRAACADLHLDDAQAAFVDCLRNLVRRASLTLVEARAALAQLTAVLSRDTALPVPETVARAASTTATPTEMLPKRVMGSLYSQTKG</sequence>
<protein>
    <recommendedName>
        <fullName evidence="1">Plasmid replication protein C N-terminal domain-containing protein</fullName>
    </recommendedName>
</protein>
<proteinExistence type="predicted"/>
<evidence type="ECO:0000313" key="3">
    <source>
        <dbReference type="Proteomes" id="UP001165080"/>
    </source>
</evidence>
<reference evidence="2 3" key="1">
    <citation type="journal article" date="2023" name="Commun. Biol.">
        <title>Reorganization of the ancestral sex-determining regions during the evolution of trioecy in Pleodorina starrii.</title>
        <authorList>
            <person name="Takahashi K."/>
            <person name="Suzuki S."/>
            <person name="Kawai-Toyooka H."/>
            <person name="Yamamoto K."/>
            <person name="Hamaji T."/>
            <person name="Ootsuki R."/>
            <person name="Yamaguchi H."/>
            <person name="Kawachi M."/>
            <person name="Higashiyama T."/>
            <person name="Nozaki H."/>
        </authorList>
    </citation>
    <scope>NUCLEOTIDE SEQUENCE [LARGE SCALE GENOMIC DNA]</scope>
    <source>
        <strain evidence="2 3">NIES-4479</strain>
    </source>
</reference>
<dbReference type="Pfam" id="PF03428">
    <property type="entry name" value="RP-C"/>
    <property type="match status" value="1"/>
</dbReference>
<dbReference type="AlphaFoldDB" id="A0A9W6C1X4"/>
<dbReference type="Proteomes" id="UP001165080">
    <property type="component" value="Unassembled WGS sequence"/>
</dbReference>
<accession>A0A9W6C1X4</accession>
<evidence type="ECO:0000313" key="2">
    <source>
        <dbReference type="EMBL" id="GLC62756.1"/>
    </source>
</evidence>
<feature type="domain" description="Plasmid replication protein C N-terminal" evidence="1">
    <location>
        <begin position="40"/>
        <end position="192"/>
    </location>
</feature>
<comment type="caution">
    <text evidence="2">The sequence shown here is derived from an EMBL/GenBank/DDBJ whole genome shotgun (WGS) entry which is preliminary data.</text>
</comment>